<evidence type="ECO:0000313" key="3">
    <source>
        <dbReference type="EMBL" id="KIN03712.1"/>
    </source>
</evidence>
<dbReference type="InterPro" id="IPR053175">
    <property type="entry name" value="DHMBA_Reg_Transcription_Factor"/>
</dbReference>
<dbReference type="PANTHER" id="PTHR38791:SF5">
    <property type="entry name" value="TRANSCRIPTION FACTOR DBAG-RELATED"/>
    <property type="match status" value="1"/>
</dbReference>
<sequence>MVFCGKPSRSCHACRVRKTRCDQNPEGCGQCVNARRKCPGYRKLEDVIFKDESGKVVRKFQAREARSSQKLTFAAKSAASSEKSSTDQDDGIEFVLSDTTTLPRLNLAPTIEERAVAFFFNNYVMAPDGGPSIGHMAILHKMTGSLPEYLFSGIKAVGLAGYSHSVYAPSLMKHAQYQYVQALRATNEALRSPILVTRDSTLISIHILSIYEAITGTDQKSLKAWADHIFGASALLKLRGREQISTMEGRQLFLQTVSMLLVTSVQKNIPLPDYIMEWTREAREMIPFFSPGLTCQEVMMEFTAYNASICDGTLDDSNTIITRGLELDCMLKDAFENPCDTWEYETVFTEAEPELLYNSCYHVYHDNWVAQIWNGMRCFRCLLHERIHETIQAASLEHPPRLTDPSHTAQLQLSTDIMCNMQADILASVPQHLGYVSRLNRYPTPQPFIGPWKPERGPAGTPMRMSGPYFILWPLWYAGVMNVTTDATRRYVARNLKLIGDELGIQQATFLAEVLDKKMSISFR</sequence>
<name>A0A0C3HN31_OIDMZ</name>
<evidence type="ECO:0000256" key="1">
    <source>
        <dbReference type="ARBA" id="ARBA00023242"/>
    </source>
</evidence>
<dbReference type="InParanoid" id="A0A0C3HN31"/>
<keyword evidence="1" id="KW-0539">Nucleus</keyword>
<dbReference type="PANTHER" id="PTHR38791">
    <property type="entry name" value="ZN(II)2CYS6 TRANSCRIPTION FACTOR (EUROFUNG)-RELATED-RELATED"/>
    <property type="match status" value="1"/>
</dbReference>
<dbReference type="PROSITE" id="PS00463">
    <property type="entry name" value="ZN2_CY6_FUNGAL_1"/>
    <property type="match status" value="1"/>
</dbReference>
<dbReference type="CDD" id="cd00067">
    <property type="entry name" value="GAL4"/>
    <property type="match status" value="1"/>
</dbReference>
<evidence type="ECO:0000259" key="2">
    <source>
        <dbReference type="PROSITE" id="PS50048"/>
    </source>
</evidence>
<organism evidence="3 4">
    <name type="scientific">Oidiodendron maius (strain Zn)</name>
    <dbReference type="NCBI Taxonomy" id="913774"/>
    <lineage>
        <taxon>Eukaryota</taxon>
        <taxon>Fungi</taxon>
        <taxon>Dikarya</taxon>
        <taxon>Ascomycota</taxon>
        <taxon>Pezizomycotina</taxon>
        <taxon>Leotiomycetes</taxon>
        <taxon>Leotiomycetes incertae sedis</taxon>
        <taxon>Myxotrichaceae</taxon>
        <taxon>Oidiodendron</taxon>
    </lineage>
</organism>
<dbReference type="EMBL" id="KN832873">
    <property type="protein sequence ID" value="KIN03712.1"/>
    <property type="molecule type" value="Genomic_DNA"/>
</dbReference>
<dbReference type="InterPro" id="IPR036864">
    <property type="entry name" value="Zn2-C6_fun-type_DNA-bd_sf"/>
</dbReference>
<dbReference type="PROSITE" id="PS50048">
    <property type="entry name" value="ZN2_CY6_FUNGAL_2"/>
    <property type="match status" value="1"/>
</dbReference>
<accession>A0A0C3HN31</accession>
<dbReference type="Proteomes" id="UP000054321">
    <property type="component" value="Unassembled WGS sequence"/>
</dbReference>
<dbReference type="HOGENOM" id="CLU_013866_2_1_1"/>
<dbReference type="Gene3D" id="4.10.240.10">
    <property type="entry name" value="Zn(2)-C6 fungal-type DNA-binding domain"/>
    <property type="match status" value="1"/>
</dbReference>
<dbReference type="GO" id="GO:0008270">
    <property type="term" value="F:zinc ion binding"/>
    <property type="evidence" value="ECO:0007669"/>
    <property type="project" value="InterPro"/>
</dbReference>
<reference evidence="4" key="2">
    <citation type="submission" date="2015-01" db="EMBL/GenBank/DDBJ databases">
        <title>Evolutionary Origins and Diversification of the Mycorrhizal Mutualists.</title>
        <authorList>
            <consortium name="DOE Joint Genome Institute"/>
            <consortium name="Mycorrhizal Genomics Consortium"/>
            <person name="Kohler A."/>
            <person name="Kuo A."/>
            <person name="Nagy L.G."/>
            <person name="Floudas D."/>
            <person name="Copeland A."/>
            <person name="Barry K.W."/>
            <person name="Cichocki N."/>
            <person name="Veneault-Fourrey C."/>
            <person name="LaButti K."/>
            <person name="Lindquist E.A."/>
            <person name="Lipzen A."/>
            <person name="Lundell T."/>
            <person name="Morin E."/>
            <person name="Murat C."/>
            <person name="Riley R."/>
            <person name="Ohm R."/>
            <person name="Sun H."/>
            <person name="Tunlid A."/>
            <person name="Henrissat B."/>
            <person name="Grigoriev I.V."/>
            <person name="Hibbett D.S."/>
            <person name="Martin F."/>
        </authorList>
    </citation>
    <scope>NUCLEOTIDE SEQUENCE [LARGE SCALE GENOMIC DNA]</scope>
    <source>
        <strain evidence="4">Zn</strain>
    </source>
</reference>
<protein>
    <recommendedName>
        <fullName evidence="2">Zn(2)-C6 fungal-type domain-containing protein</fullName>
    </recommendedName>
</protein>
<dbReference type="SMART" id="SM00066">
    <property type="entry name" value="GAL4"/>
    <property type="match status" value="1"/>
</dbReference>
<dbReference type="OrthoDB" id="5429770at2759"/>
<feature type="domain" description="Zn(2)-C6 fungal-type" evidence="2">
    <location>
        <begin position="10"/>
        <end position="38"/>
    </location>
</feature>
<evidence type="ECO:0000313" key="4">
    <source>
        <dbReference type="Proteomes" id="UP000054321"/>
    </source>
</evidence>
<dbReference type="SUPFAM" id="SSF57701">
    <property type="entry name" value="Zn2/Cys6 DNA-binding domain"/>
    <property type="match status" value="1"/>
</dbReference>
<dbReference type="AlphaFoldDB" id="A0A0C3HN31"/>
<reference evidence="3 4" key="1">
    <citation type="submission" date="2014-04" db="EMBL/GenBank/DDBJ databases">
        <authorList>
            <consortium name="DOE Joint Genome Institute"/>
            <person name="Kuo A."/>
            <person name="Martino E."/>
            <person name="Perotto S."/>
            <person name="Kohler A."/>
            <person name="Nagy L.G."/>
            <person name="Floudas D."/>
            <person name="Copeland A."/>
            <person name="Barry K.W."/>
            <person name="Cichocki N."/>
            <person name="Veneault-Fourrey C."/>
            <person name="LaButti K."/>
            <person name="Lindquist E.A."/>
            <person name="Lipzen A."/>
            <person name="Lundell T."/>
            <person name="Morin E."/>
            <person name="Murat C."/>
            <person name="Sun H."/>
            <person name="Tunlid A."/>
            <person name="Henrissat B."/>
            <person name="Grigoriev I.V."/>
            <person name="Hibbett D.S."/>
            <person name="Martin F."/>
            <person name="Nordberg H.P."/>
            <person name="Cantor M.N."/>
            <person name="Hua S.X."/>
        </authorList>
    </citation>
    <scope>NUCLEOTIDE SEQUENCE [LARGE SCALE GENOMIC DNA]</scope>
    <source>
        <strain evidence="3 4">Zn</strain>
    </source>
</reference>
<dbReference type="InterPro" id="IPR001138">
    <property type="entry name" value="Zn2Cys6_DnaBD"/>
</dbReference>
<proteinExistence type="predicted"/>
<keyword evidence="4" id="KW-1185">Reference proteome</keyword>
<gene>
    <name evidence="3" type="ORF">OIDMADRAFT_116692</name>
</gene>
<dbReference type="GO" id="GO:0000981">
    <property type="term" value="F:DNA-binding transcription factor activity, RNA polymerase II-specific"/>
    <property type="evidence" value="ECO:0007669"/>
    <property type="project" value="InterPro"/>
</dbReference>
<dbReference type="STRING" id="913774.A0A0C3HN31"/>